<sequence length="65" mass="7250">MPYLECQLRGIVGFELPIARLRGKWKLSQNRIAADFEGARAGLAASPIEREREVAAADPRRGQSR</sequence>
<proteinExistence type="predicted"/>
<organism evidence="2">
    <name type="scientific">Mizugakiibacter sediminis</name>
    <dbReference type="NCBI Taxonomy" id="1475481"/>
    <lineage>
        <taxon>Bacteria</taxon>
        <taxon>Pseudomonadati</taxon>
        <taxon>Pseudomonadota</taxon>
        <taxon>Gammaproteobacteria</taxon>
        <taxon>Lysobacterales</taxon>
        <taxon>Rhodanobacteraceae</taxon>
        <taxon>Mizugakiibacter</taxon>
    </lineage>
</organism>
<dbReference type="AlphaFoldDB" id="A0A0K8QQ72"/>
<dbReference type="Proteomes" id="UP000253740">
    <property type="component" value="Unassembled WGS sequence"/>
</dbReference>
<dbReference type="STRING" id="1475481.GCA_000953855_02391"/>
<evidence type="ECO:0000313" key="3">
    <source>
        <dbReference type="Proteomes" id="UP000253740"/>
    </source>
</evidence>
<dbReference type="RefSeq" id="WP_062537589.1">
    <property type="nucleotide sequence ID" value="NZ_DF970239.1"/>
</dbReference>
<keyword evidence="3" id="KW-1185">Reference proteome</keyword>
<protein>
    <submittedName>
        <fullName evidence="1 2">Transcriptional regulator</fullName>
    </submittedName>
</protein>
<dbReference type="EMBL" id="DF952378">
    <property type="protein sequence ID" value="GAN44179.1"/>
    <property type="molecule type" value="Genomic_DNA"/>
</dbReference>
<evidence type="ECO:0000313" key="1">
    <source>
        <dbReference type="EMBL" id="GAN44179.1"/>
    </source>
</evidence>
<gene>
    <name evidence="1" type="ORF">MBSD_0700</name>
    <name evidence="2" type="ORF">MBSD_n2345</name>
</gene>
<reference evidence="1" key="1">
    <citation type="submission" date="2015-03" db="EMBL/GenBank/DDBJ databases">
        <title>Draft genome sequence of Mizugakiibacter sediminis skMP5.</title>
        <authorList>
            <person name="Watanabe T."/>
            <person name="Kojima H."/>
            <person name="Fukui M."/>
        </authorList>
    </citation>
    <scope>NUCLEOTIDE SEQUENCE</scope>
    <source>
        <strain evidence="1">SkMP5</strain>
    </source>
</reference>
<dbReference type="EMBL" id="DF970239">
    <property type="protein sequence ID" value="GAP67029.1"/>
    <property type="molecule type" value="Genomic_DNA"/>
</dbReference>
<accession>A0A0K8QQ72</accession>
<dbReference type="SUPFAM" id="SSF50475">
    <property type="entry name" value="FMN-binding split barrel"/>
    <property type="match status" value="1"/>
</dbReference>
<dbReference type="InterPro" id="IPR012349">
    <property type="entry name" value="Split_barrel_FMN-bd"/>
</dbReference>
<dbReference type="HOGENOM" id="CLU_2845027_0_0_6"/>
<dbReference type="Gene3D" id="2.30.110.10">
    <property type="entry name" value="Electron Transport, Fmn-binding Protein, Chain A"/>
    <property type="match status" value="1"/>
</dbReference>
<evidence type="ECO:0000313" key="2">
    <source>
        <dbReference type="EMBL" id="GAP67029.1"/>
    </source>
</evidence>
<reference evidence="2" key="2">
    <citation type="submission" date="2015-08" db="EMBL/GenBank/DDBJ databases">
        <title>Complete DNA Sequence of Pseudomonas syringae pv. actinidiae, the Causal Agent of Kiwifruit Canker Disease.</title>
        <authorList>
            <person name="Rikkerink E.H.A."/>
            <person name="Fineran P.C."/>
        </authorList>
    </citation>
    <scope>NUCLEOTIDE SEQUENCE</scope>
    <source>
        <strain evidence="2">SkMP5</strain>
    </source>
</reference>
<dbReference type="OrthoDB" id="9794948at2"/>
<name>A0A0K8QQ72_9GAMM</name>